<dbReference type="EMBL" id="CP134536">
    <property type="protein sequence ID" value="WNH14258.1"/>
    <property type="molecule type" value="Genomic_DNA"/>
</dbReference>
<keyword evidence="4 7" id="KW-1133">Transmembrane helix</keyword>
<evidence type="ECO:0000256" key="3">
    <source>
        <dbReference type="ARBA" id="ARBA00022692"/>
    </source>
</evidence>
<feature type="domain" description="Heme-copper oxidase subunit III family profile" evidence="8">
    <location>
        <begin position="1"/>
        <end position="96"/>
    </location>
</feature>
<dbReference type="InterPro" id="IPR024791">
    <property type="entry name" value="Cyt_c/ubiquinol_Oxase_su3"/>
</dbReference>
<gene>
    <name evidence="9" type="ORF">RHP49_08395</name>
</gene>
<evidence type="ECO:0000256" key="1">
    <source>
        <dbReference type="ARBA" id="ARBA00004141"/>
    </source>
</evidence>
<sequence>MLFGGLFLCLKSFEYYEKLGEGITVGYNTFFTFYWMLTLFHVIHVIVGLVILASVYFGIKKEKSNTSIEDVEASGAFWHMCDLIWMMLFPVIYLLF</sequence>
<organism evidence="9 10">
    <name type="scientific">Thalassobellus suaedae</name>
    <dbReference type="NCBI Taxonomy" id="3074124"/>
    <lineage>
        <taxon>Bacteria</taxon>
        <taxon>Pseudomonadati</taxon>
        <taxon>Bacteroidota</taxon>
        <taxon>Flavobacteriia</taxon>
        <taxon>Flavobacteriales</taxon>
        <taxon>Flavobacteriaceae</taxon>
        <taxon>Thalassobellus</taxon>
    </lineage>
</organism>
<feature type="transmembrane region" description="Helical" evidence="7">
    <location>
        <begin position="33"/>
        <end position="57"/>
    </location>
</feature>
<keyword evidence="3 6" id="KW-0812">Transmembrane</keyword>
<dbReference type="Gene3D" id="1.20.120.80">
    <property type="entry name" value="Cytochrome c oxidase, subunit III, four-helix bundle"/>
    <property type="match status" value="1"/>
</dbReference>
<dbReference type="InterPro" id="IPR000298">
    <property type="entry name" value="Cyt_c_oxidase-like_su3"/>
</dbReference>
<dbReference type="RefSeq" id="WP_415864264.1">
    <property type="nucleotide sequence ID" value="NZ_CP134536.1"/>
</dbReference>
<proteinExistence type="inferred from homology"/>
<dbReference type="PANTHER" id="PTHR11403:SF6">
    <property type="entry name" value="NITRIC OXIDE REDUCTASE SUBUNIT E"/>
    <property type="match status" value="1"/>
</dbReference>
<evidence type="ECO:0000256" key="6">
    <source>
        <dbReference type="RuleBase" id="RU003376"/>
    </source>
</evidence>
<dbReference type="SUPFAM" id="SSF81452">
    <property type="entry name" value="Cytochrome c oxidase subunit III-like"/>
    <property type="match status" value="1"/>
</dbReference>
<dbReference type="PROSITE" id="PS50253">
    <property type="entry name" value="COX3"/>
    <property type="match status" value="1"/>
</dbReference>
<dbReference type="InterPro" id="IPR013833">
    <property type="entry name" value="Cyt_c_oxidase_su3_a-hlx"/>
</dbReference>
<name>A0ABY9Y8X5_9FLAO</name>
<evidence type="ECO:0000313" key="9">
    <source>
        <dbReference type="EMBL" id="WNH14258.1"/>
    </source>
</evidence>
<keyword evidence="5 7" id="KW-0472">Membrane</keyword>
<evidence type="ECO:0000256" key="5">
    <source>
        <dbReference type="ARBA" id="ARBA00023136"/>
    </source>
</evidence>
<evidence type="ECO:0000313" key="10">
    <source>
        <dbReference type="Proteomes" id="UP001303407"/>
    </source>
</evidence>
<reference evidence="9 10" key="1">
    <citation type="submission" date="2023-09" db="EMBL/GenBank/DDBJ databases">
        <title>Thalassobella suaedae gen. nov., sp. nov., a marine bacterium of the family Flavobacteriaceae isolated from a halophyte Suaeda japonica.</title>
        <authorList>
            <person name="Lee S.Y."/>
            <person name="Hwang C.Y."/>
        </authorList>
    </citation>
    <scope>NUCLEOTIDE SEQUENCE [LARGE SCALE GENOMIC DNA]</scope>
    <source>
        <strain evidence="9 10">HL-DH10</strain>
    </source>
</reference>
<dbReference type="Pfam" id="PF00510">
    <property type="entry name" value="COX3"/>
    <property type="match status" value="1"/>
</dbReference>
<keyword evidence="10" id="KW-1185">Reference proteome</keyword>
<comment type="subcellular location">
    <subcellularLocation>
        <location evidence="6">Cell membrane</location>
        <topology evidence="6">Multi-pass membrane protein</topology>
    </subcellularLocation>
    <subcellularLocation>
        <location evidence="1">Membrane</location>
        <topology evidence="1">Multi-pass membrane protein</topology>
    </subcellularLocation>
</comment>
<evidence type="ECO:0000256" key="4">
    <source>
        <dbReference type="ARBA" id="ARBA00022989"/>
    </source>
</evidence>
<feature type="transmembrane region" description="Helical" evidence="7">
    <location>
        <begin position="77"/>
        <end position="95"/>
    </location>
</feature>
<dbReference type="PANTHER" id="PTHR11403">
    <property type="entry name" value="CYTOCHROME C OXIDASE SUBUNIT III"/>
    <property type="match status" value="1"/>
</dbReference>
<protein>
    <submittedName>
        <fullName evidence="9">Cytochrome c oxidase subunit 3</fullName>
    </submittedName>
</protein>
<evidence type="ECO:0000256" key="2">
    <source>
        <dbReference type="ARBA" id="ARBA00010581"/>
    </source>
</evidence>
<dbReference type="Proteomes" id="UP001303407">
    <property type="component" value="Chromosome"/>
</dbReference>
<evidence type="ECO:0000256" key="7">
    <source>
        <dbReference type="SAM" id="Phobius"/>
    </source>
</evidence>
<dbReference type="InterPro" id="IPR035973">
    <property type="entry name" value="Cyt_c_oxidase_su3-like_sf"/>
</dbReference>
<accession>A0ABY9Y8X5</accession>
<comment type="similarity">
    <text evidence="2 6">Belongs to the cytochrome c oxidase subunit 3 family.</text>
</comment>
<evidence type="ECO:0000259" key="8">
    <source>
        <dbReference type="PROSITE" id="PS50253"/>
    </source>
</evidence>